<evidence type="ECO:0000256" key="1">
    <source>
        <dbReference type="SAM" id="MobiDB-lite"/>
    </source>
</evidence>
<gene>
    <name evidence="2" type="ORF">scyTo_0024257</name>
</gene>
<evidence type="ECO:0000313" key="2">
    <source>
        <dbReference type="EMBL" id="GCB83817.1"/>
    </source>
</evidence>
<feature type="compositionally biased region" description="Low complexity" evidence="1">
    <location>
        <begin position="321"/>
        <end position="333"/>
    </location>
</feature>
<dbReference type="Proteomes" id="UP000288216">
    <property type="component" value="Unassembled WGS sequence"/>
</dbReference>
<reference evidence="2 3" key="1">
    <citation type="journal article" date="2018" name="Nat. Ecol. Evol.">
        <title>Shark genomes provide insights into elasmobranch evolution and the origin of vertebrates.</title>
        <authorList>
            <person name="Hara Y"/>
            <person name="Yamaguchi K"/>
            <person name="Onimaru K"/>
            <person name="Kadota M"/>
            <person name="Koyanagi M"/>
            <person name="Keeley SD"/>
            <person name="Tatsumi K"/>
            <person name="Tanaka K"/>
            <person name="Motone F"/>
            <person name="Kageyama Y"/>
            <person name="Nozu R"/>
            <person name="Adachi N"/>
            <person name="Nishimura O"/>
            <person name="Nakagawa R"/>
            <person name="Tanegashima C"/>
            <person name="Kiyatake I"/>
            <person name="Matsumoto R"/>
            <person name="Murakumo K"/>
            <person name="Nishida K"/>
            <person name="Terakita A"/>
            <person name="Kuratani S"/>
            <person name="Sato K"/>
            <person name="Hyodo S Kuraku.S."/>
        </authorList>
    </citation>
    <scope>NUCLEOTIDE SEQUENCE [LARGE SCALE GENOMIC DNA]</scope>
</reference>
<dbReference type="OMA" id="WSVSACE"/>
<feature type="compositionally biased region" description="Basic and acidic residues" evidence="1">
    <location>
        <begin position="459"/>
        <end position="480"/>
    </location>
</feature>
<feature type="compositionally biased region" description="Polar residues" evidence="1">
    <location>
        <begin position="397"/>
        <end position="415"/>
    </location>
</feature>
<feature type="region of interest" description="Disordered" evidence="1">
    <location>
        <begin position="310"/>
        <end position="515"/>
    </location>
</feature>
<dbReference type="InterPro" id="IPR053309">
    <property type="entry name" value="Balbiani_Body_Formation"/>
</dbReference>
<comment type="caution">
    <text evidence="2">The sequence shown here is derived from an EMBL/GenBank/DDBJ whole genome shotgun (WGS) entry which is preliminary data.</text>
</comment>
<feature type="region of interest" description="Disordered" evidence="1">
    <location>
        <begin position="157"/>
        <end position="176"/>
    </location>
</feature>
<evidence type="ECO:0000313" key="3">
    <source>
        <dbReference type="Proteomes" id="UP000288216"/>
    </source>
</evidence>
<dbReference type="OrthoDB" id="9946561at2759"/>
<keyword evidence="3" id="KW-1185">Reference proteome</keyword>
<dbReference type="EMBL" id="BFAA01042155">
    <property type="protein sequence ID" value="GCB83817.1"/>
    <property type="molecule type" value="Genomic_DNA"/>
</dbReference>
<feature type="compositionally biased region" description="Basic and acidic residues" evidence="1">
    <location>
        <begin position="361"/>
        <end position="373"/>
    </location>
</feature>
<sequence length="529" mass="57230">MTETVPCKSQAAEKRVHKSSGIETSSVSATALAQERVAHQGIRGEPGETEGSAALAAKSGKSAGYSFQKEKIRIECSEGAPSINVWRSFEATVPIYNPAPNTAEDRIQCEVWSVSACEAAVPFYGSFEADKVIPGTAQFPIPGPAEMLVDSKCSEKAPEFKAPPGEGQTSPSKTENHKLPKTFLHEASRQRSSCGIVNPIGIGVDGSRRQGNGHIAERRQVSECDMSKSDDSLESVEEYVPSANVLVWLQSQARGYRWKNSLSQPIPGGAAILNGSFEEISPKDEESSFDFFDAMPARKQVSYTHLMCDSAAPPARRPARRSTAPPARRSASPPATPLGSSKENRALPDKLCSACQKTTKSKSEKPVCKTQREHPRKSPLIGNGVGGGRRKCRKISPESSNSNTNHKTGLSSDSEPPSRDQDRNSRAGVSGKVHAPGFSRKKILPRPAKSSTLQLANRPQDKRRGKRTLDPTKHPAHQREQNGAGTECAERQKPGLTANPERKRKEGKRRKCPREALNGKIQAALCCLG</sequence>
<dbReference type="PANTHER" id="PTHR38654:SF1">
    <property type="entry name" value="BUCKY BALL"/>
    <property type="match status" value="1"/>
</dbReference>
<dbReference type="STRING" id="75743.A0A401QES4"/>
<name>A0A401QES4_SCYTO</name>
<dbReference type="PANTHER" id="PTHR38654">
    <property type="entry name" value="BUCKY BALL-RELATED"/>
    <property type="match status" value="1"/>
</dbReference>
<organism evidence="2 3">
    <name type="scientific">Scyliorhinus torazame</name>
    <name type="common">Cloudy catshark</name>
    <name type="synonym">Catulus torazame</name>
    <dbReference type="NCBI Taxonomy" id="75743"/>
    <lineage>
        <taxon>Eukaryota</taxon>
        <taxon>Metazoa</taxon>
        <taxon>Chordata</taxon>
        <taxon>Craniata</taxon>
        <taxon>Vertebrata</taxon>
        <taxon>Chondrichthyes</taxon>
        <taxon>Elasmobranchii</taxon>
        <taxon>Galeomorphii</taxon>
        <taxon>Galeoidea</taxon>
        <taxon>Carcharhiniformes</taxon>
        <taxon>Scyliorhinidae</taxon>
        <taxon>Scyliorhinus</taxon>
    </lineage>
</organism>
<protein>
    <submittedName>
        <fullName evidence="2">Uncharacterized protein</fullName>
    </submittedName>
</protein>
<dbReference type="AlphaFoldDB" id="A0A401QES4"/>
<feature type="compositionally biased region" description="Basic and acidic residues" evidence="1">
    <location>
        <begin position="416"/>
        <end position="425"/>
    </location>
</feature>
<proteinExistence type="predicted"/>
<feature type="region of interest" description="Disordered" evidence="1">
    <location>
        <begin position="1"/>
        <end position="27"/>
    </location>
</feature>
<accession>A0A401QES4</accession>